<accession>A0AAN9FZ54</accession>
<feature type="chain" id="PRO_5043036757" evidence="1">
    <location>
        <begin position="27"/>
        <end position="148"/>
    </location>
</feature>
<protein>
    <submittedName>
        <fullName evidence="2">Uncharacterized protein</fullName>
    </submittedName>
</protein>
<organism evidence="2 3">
    <name type="scientific">Littorina saxatilis</name>
    <dbReference type="NCBI Taxonomy" id="31220"/>
    <lineage>
        <taxon>Eukaryota</taxon>
        <taxon>Metazoa</taxon>
        <taxon>Spiralia</taxon>
        <taxon>Lophotrochozoa</taxon>
        <taxon>Mollusca</taxon>
        <taxon>Gastropoda</taxon>
        <taxon>Caenogastropoda</taxon>
        <taxon>Littorinimorpha</taxon>
        <taxon>Littorinoidea</taxon>
        <taxon>Littorinidae</taxon>
        <taxon>Littorina</taxon>
    </lineage>
</organism>
<dbReference type="Proteomes" id="UP001374579">
    <property type="component" value="Unassembled WGS sequence"/>
</dbReference>
<name>A0AAN9FZ54_9CAEN</name>
<comment type="caution">
    <text evidence="2">The sequence shown here is derived from an EMBL/GenBank/DDBJ whole genome shotgun (WGS) entry which is preliminary data.</text>
</comment>
<feature type="signal peptide" evidence="1">
    <location>
        <begin position="1"/>
        <end position="26"/>
    </location>
</feature>
<reference evidence="2 3" key="1">
    <citation type="submission" date="2024-02" db="EMBL/GenBank/DDBJ databases">
        <title>Chromosome-scale genome assembly of the rough periwinkle Littorina saxatilis.</title>
        <authorList>
            <person name="De Jode A."/>
            <person name="Faria R."/>
            <person name="Formenti G."/>
            <person name="Sims Y."/>
            <person name="Smith T.P."/>
            <person name="Tracey A."/>
            <person name="Wood J.M.D."/>
            <person name="Zagrodzka Z.B."/>
            <person name="Johannesson K."/>
            <person name="Butlin R.K."/>
            <person name="Leder E.H."/>
        </authorList>
    </citation>
    <scope>NUCLEOTIDE SEQUENCE [LARGE SCALE GENOMIC DNA]</scope>
    <source>
        <strain evidence="2">Snail1</strain>
        <tissue evidence="2">Muscle</tissue>
    </source>
</reference>
<proteinExistence type="predicted"/>
<keyword evidence="3" id="KW-1185">Reference proteome</keyword>
<evidence type="ECO:0000256" key="1">
    <source>
        <dbReference type="SAM" id="SignalP"/>
    </source>
</evidence>
<dbReference type="EMBL" id="JBAMIC010004070">
    <property type="protein sequence ID" value="KAK7088445.1"/>
    <property type="molecule type" value="Genomic_DNA"/>
</dbReference>
<evidence type="ECO:0000313" key="2">
    <source>
        <dbReference type="EMBL" id="KAK7088445.1"/>
    </source>
</evidence>
<dbReference type="AlphaFoldDB" id="A0AAN9FZ54"/>
<evidence type="ECO:0000313" key="3">
    <source>
        <dbReference type="Proteomes" id="UP001374579"/>
    </source>
</evidence>
<keyword evidence="1" id="KW-0732">Signal</keyword>
<sequence length="148" mass="15875">MTTTTATLRMLLLICISLGQIRLASMQSTIVSVDGTYLITMVADPDGRKDMFLQFNGRDSGFAAYSQGDAVAGLVVGVYLKAGTRVGARYTGNSQDSSALGVGFASYGSRYVTLRGSGKSNGPPHVVWFDHRFTPDWPGFAIIPMKII</sequence>
<gene>
    <name evidence="2" type="ORF">V1264_022366</name>
</gene>